<feature type="compositionally biased region" description="Gly residues" evidence="1">
    <location>
        <begin position="78"/>
        <end position="88"/>
    </location>
</feature>
<sequence length="153" mass="16559">AGGSSPERRHHRHERHPLRGRHGPGPADPPLVGPPPRRPGAVDQPLHVCLPGRRGRLQRRRPRPRAVRPPAPENGDPGSYGVGGGGLHTAGRRGAPPLAAGHAAGGRRRRRARRDREGSRPRHRPLRRLPAVGVLHRGHRVRGPPCRLSAGVL</sequence>
<reference evidence="2" key="1">
    <citation type="submission" date="2020-02" db="EMBL/GenBank/DDBJ databases">
        <authorList>
            <person name="Meier V. D."/>
        </authorList>
    </citation>
    <scope>NUCLEOTIDE SEQUENCE</scope>
    <source>
        <strain evidence="2">AVDCRST_MAG76</strain>
    </source>
</reference>
<feature type="non-terminal residue" evidence="2">
    <location>
        <position position="153"/>
    </location>
</feature>
<feature type="compositionally biased region" description="Low complexity" evidence="1">
    <location>
        <begin position="92"/>
        <end position="102"/>
    </location>
</feature>
<evidence type="ECO:0000256" key="1">
    <source>
        <dbReference type="SAM" id="MobiDB-lite"/>
    </source>
</evidence>
<name>A0A6J4J717_9ACTN</name>
<proteinExistence type="predicted"/>
<accession>A0A6J4J717</accession>
<evidence type="ECO:0000313" key="2">
    <source>
        <dbReference type="EMBL" id="CAA9270189.1"/>
    </source>
</evidence>
<protein>
    <submittedName>
        <fullName evidence="2">Uncharacterized protein</fullName>
    </submittedName>
</protein>
<feature type="region of interest" description="Disordered" evidence="1">
    <location>
        <begin position="1"/>
        <end position="153"/>
    </location>
</feature>
<organism evidence="2">
    <name type="scientific">uncultured Acidimicrobiales bacterium</name>
    <dbReference type="NCBI Taxonomy" id="310071"/>
    <lineage>
        <taxon>Bacteria</taxon>
        <taxon>Bacillati</taxon>
        <taxon>Actinomycetota</taxon>
        <taxon>Acidimicrobiia</taxon>
        <taxon>Acidimicrobiales</taxon>
        <taxon>environmental samples</taxon>
    </lineage>
</organism>
<dbReference type="EMBL" id="CADCSZ010000199">
    <property type="protein sequence ID" value="CAA9270189.1"/>
    <property type="molecule type" value="Genomic_DNA"/>
</dbReference>
<feature type="compositionally biased region" description="Basic residues" evidence="1">
    <location>
        <begin position="53"/>
        <end position="66"/>
    </location>
</feature>
<gene>
    <name evidence="2" type="ORF">AVDCRST_MAG76-3326</name>
</gene>
<feature type="non-terminal residue" evidence="2">
    <location>
        <position position="1"/>
    </location>
</feature>
<feature type="compositionally biased region" description="Pro residues" evidence="1">
    <location>
        <begin position="26"/>
        <end position="38"/>
    </location>
</feature>
<dbReference type="AlphaFoldDB" id="A0A6J4J717"/>
<feature type="compositionally biased region" description="Basic residues" evidence="1">
    <location>
        <begin position="8"/>
        <end position="22"/>
    </location>
</feature>